<dbReference type="SUPFAM" id="SSF48726">
    <property type="entry name" value="Immunoglobulin"/>
    <property type="match status" value="2"/>
</dbReference>
<feature type="non-terminal residue" evidence="5">
    <location>
        <position position="146"/>
    </location>
</feature>
<evidence type="ECO:0000256" key="1">
    <source>
        <dbReference type="ARBA" id="ARBA00022729"/>
    </source>
</evidence>
<evidence type="ECO:0000313" key="5">
    <source>
        <dbReference type="EMBL" id="KFM73047.1"/>
    </source>
</evidence>
<dbReference type="PANTHER" id="PTHR45080">
    <property type="entry name" value="CONTACTIN 5"/>
    <property type="match status" value="1"/>
</dbReference>
<dbReference type="InterPro" id="IPR050958">
    <property type="entry name" value="Cell_Adh-Cytoskel_Orgn"/>
</dbReference>
<dbReference type="SMART" id="SM00409">
    <property type="entry name" value="IG"/>
    <property type="match status" value="1"/>
</dbReference>
<evidence type="ECO:0000259" key="4">
    <source>
        <dbReference type="PROSITE" id="PS50835"/>
    </source>
</evidence>
<evidence type="ECO:0000256" key="3">
    <source>
        <dbReference type="ARBA" id="ARBA00023319"/>
    </source>
</evidence>
<dbReference type="Gene3D" id="2.60.40.10">
    <property type="entry name" value="Immunoglobulins"/>
    <property type="match status" value="2"/>
</dbReference>
<evidence type="ECO:0000256" key="2">
    <source>
        <dbReference type="ARBA" id="ARBA00023157"/>
    </source>
</evidence>
<organism evidence="5 6">
    <name type="scientific">Stegodyphus mimosarum</name>
    <name type="common">African social velvet spider</name>
    <dbReference type="NCBI Taxonomy" id="407821"/>
    <lineage>
        <taxon>Eukaryota</taxon>
        <taxon>Metazoa</taxon>
        <taxon>Ecdysozoa</taxon>
        <taxon>Arthropoda</taxon>
        <taxon>Chelicerata</taxon>
        <taxon>Arachnida</taxon>
        <taxon>Araneae</taxon>
        <taxon>Araneomorphae</taxon>
        <taxon>Entelegynae</taxon>
        <taxon>Eresoidea</taxon>
        <taxon>Eresidae</taxon>
        <taxon>Stegodyphus</taxon>
    </lineage>
</organism>
<dbReference type="PANTHER" id="PTHR45080:SF8">
    <property type="entry name" value="IG-LIKE DOMAIN-CONTAINING PROTEIN"/>
    <property type="match status" value="1"/>
</dbReference>
<dbReference type="Pfam" id="PF07679">
    <property type="entry name" value="I-set"/>
    <property type="match status" value="1"/>
</dbReference>
<dbReference type="GO" id="GO:0043025">
    <property type="term" value="C:neuronal cell body"/>
    <property type="evidence" value="ECO:0007669"/>
    <property type="project" value="TreeGrafter"/>
</dbReference>
<dbReference type="STRING" id="407821.A0A087U6Q8"/>
<dbReference type="GO" id="GO:0005886">
    <property type="term" value="C:plasma membrane"/>
    <property type="evidence" value="ECO:0007669"/>
    <property type="project" value="TreeGrafter"/>
</dbReference>
<dbReference type="InterPro" id="IPR003599">
    <property type="entry name" value="Ig_sub"/>
</dbReference>
<protein>
    <submittedName>
        <fullName evidence="5">Hemicentin-1</fullName>
    </submittedName>
</protein>
<accession>A0A087U6Q8</accession>
<evidence type="ECO:0000313" key="6">
    <source>
        <dbReference type="Proteomes" id="UP000054359"/>
    </source>
</evidence>
<name>A0A087U6Q8_STEMI</name>
<dbReference type="GO" id="GO:0030424">
    <property type="term" value="C:axon"/>
    <property type="evidence" value="ECO:0007669"/>
    <property type="project" value="TreeGrafter"/>
</dbReference>
<dbReference type="InterPro" id="IPR013098">
    <property type="entry name" value="Ig_I-set"/>
</dbReference>
<dbReference type="InterPro" id="IPR007110">
    <property type="entry name" value="Ig-like_dom"/>
</dbReference>
<dbReference type="EMBL" id="KK118472">
    <property type="protein sequence ID" value="KFM73047.1"/>
    <property type="molecule type" value="Genomic_DNA"/>
</dbReference>
<proteinExistence type="predicted"/>
<keyword evidence="2" id="KW-1015">Disulfide bond</keyword>
<gene>
    <name evidence="5" type="ORF">X975_06299</name>
</gene>
<dbReference type="InterPro" id="IPR013783">
    <property type="entry name" value="Ig-like_fold"/>
</dbReference>
<keyword evidence="6" id="KW-1185">Reference proteome</keyword>
<dbReference type="GO" id="GO:0007156">
    <property type="term" value="P:homophilic cell adhesion via plasma membrane adhesion molecules"/>
    <property type="evidence" value="ECO:0007669"/>
    <property type="project" value="TreeGrafter"/>
</dbReference>
<reference evidence="5 6" key="1">
    <citation type="submission" date="2013-11" db="EMBL/GenBank/DDBJ databases">
        <title>Genome sequencing of Stegodyphus mimosarum.</title>
        <authorList>
            <person name="Bechsgaard J."/>
        </authorList>
    </citation>
    <scope>NUCLEOTIDE SEQUENCE [LARGE SCALE GENOMIC DNA]</scope>
</reference>
<dbReference type="SMART" id="SM00408">
    <property type="entry name" value="IGc2"/>
    <property type="match status" value="1"/>
</dbReference>
<feature type="domain" description="Ig-like" evidence="4">
    <location>
        <begin position="91"/>
        <end position="125"/>
    </location>
</feature>
<dbReference type="Proteomes" id="UP000054359">
    <property type="component" value="Unassembled WGS sequence"/>
</dbReference>
<dbReference type="InterPro" id="IPR036179">
    <property type="entry name" value="Ig-like_dom_sf"/>
</dbReference>
<sequence>SGIVGKTAVLPCKVESIVDYNVTWTKLAADEKNIGYVKAVPLPDVPRFLIYSNNSLVIKNLLSADEGWYRCKAANDGGAVQENIYLHAYEPPIVNVKPPSKSFVSGDFVNISCQTDGYPEPLIRWIWSPAHNQNFISGRSEIRDKN</sequence>
<keyword evidence="3" id="KW-0393">Immunoglobulin domain</keyword>
<dbReference type="InterPro" id="IPR003598">
    <property type="entry name" value="Ig_sub2"/>
</dbReference>
<feature type="domain" description="Ig-like" evidence="4">
    <location>
        <begin position="1"/>
        <end position="87"/>
    </location>
</feature>
<feature type="non-terminal residue" evidence="5">
    <location>
        <position position="1"/>
    </location>
</feature>
<dbReference type="GO" id="GO:0050808">
    <property type="term" value="P:synapse organization"/>
    <property type="evidence" value="ECO:0007669"/>
    <property type="project" value="TreeGrafter"/>
</dbReference>
<dbReference type="GO" id="GO:0008046">
    <property type="term" value="F:axon guidance receptor activity"/>
    <property type="evidence" value="ECO:0007669"/>
    <property type="project" value="TreeGrafter"/>
</dbReference>
<dbReference type="PROSITE" id="PS50835">
    <property type="entry name" value="IG_LIKE"/>
    <property type="match status" value="2"/>
</dbReference>
<keyword evidence="1" id="KW-0732">Signal</keyword>
<dbReference type="OrthoDB" id="10062932at2759"/>
<dbReference type="AlphaFoldDB" id="A0A087U6Q8"/>